<accession>A0A5C5XKP8</accession>
<keyword evidence="2" id="KW-0560">Oxidoreductase</keyword>
<dbReference type="GO" id="GO:0047061">
    <property type="term" value="F:glucose-fructose oxidoreductase activity"/>
    <property type="evidence" value="ECO:0007669"/>
    <property type="project" value="UniProtKB-EC"/>
</dbReference>
<dbReference type="Pfam" id="PF01408">
    <property type="entry name" value="GFO_IDH_MocA"/>
    <property type="match status" value="1"/>
</dbReference>
<evidence type="ECO:0000313" key="2">
    <source>
        <dbReference type="EMBL" id="TWT63278.1"/>
    </source>
</evidence>
<organism evidence="2 3">
    <name type="scientific">Rubinisphaera italica</name>
    <dbReference type="NCBI Taxonomy" id="2527969"/>
    <lineage>
        <taxon>Bacteria</taxon>
        <taxon>Pseudomonadati</taxon>
        <taxon>Planctomycetota</taxon>
        <taxon>Planctomycetia</taxon>
        <taxon>Planctomycetales</taxon>
        <taxon>Planctomycetaceae</taxon>
        <taxon>Rubinisphaera</taxon>
    </lineage>
</organism>
<gene>
    <name evidence="2" type="primary">gfo_6</name>
    <name evidence="2" type="ORF">Pan54_40310</name>
</gene>
<dbReference type="Gene3D" id="3.40.50.720">
    <property type="entry name" value="NAD(P)-binding Rossmann-like Domain"/>
    <property type="match status" value="1"/>
</dbReference>
<dbReference type="SUPFAM" id="SSF55347">
    <property type="entry name" value="Glyceraldehyde-3-phosphate dehydrogenase-like, C-terminal domain"/>
    <property type="match status" value="1"/>
</dbReference>
<evidence type="ECO:0000313" key="3">
    <source>
        <dbReference type="Proteomes" id="UP000316095"/>
    </source>
</evidence>
<proteinExistence type="predicted"/>
<dbReference type="InterPro" id="IPR036291">
    <property type="entry name" value="NAD(P)-bd_dom_sf"/>
</dbReference>
<dbReference type="Gene3D" id="3.30.360.10">
    <property type="entry name" value="Dihydrodipicolinate Reductase, domain 2"/>
    <property type="match status" value="1"/>
</dbReference>
<dbReference type="AlphaFoldDB" id="A0A5C5XKP8"/>
<dbReference type="PANTHER" id="PTHR43377">
    <property type="entry name" value="BILIVERDIN REDUCTASE A"/>
    <property type="match status" value="1"/>
</dbReference>
<feature type="domain" description="Gfo/Idh/MocA-like oxidoreductase N-terminal" evidence="1">
    <location>
        <begin position="1"/>
        <end position="134"/>
    </location>
</feature>
<dbReference type="EC" id="1.1.99.28" evidence="2"/>
<sequence length="348" mass="37956">MNIGIIGLGFMGMTHFEAANSVKAAKVHAISTRDPKKQKGNWSSIQGNFGPRGSKDVDLSDVKIYSDYQELLKDPEIDLVDICLPIPQHEKVAIEALNAGKHVLVEKPVTVEVAAAQRMSKAAEKAGKHLMVAHVLPFFPEFRFLAECLRQKKYGELQALNIRRIISPPKWLNLPDDLASLGGFGIDLHIHDNHFISATCGMPDKVFSIGKLEAGYVNHTQTNYVYDKGPAITCVSGAIAASGLEFAHGFQAFFDEATIEFDAGTYGKEWVVNRPLTVLTKTGRIQTPTLKGGSEWYSAFAEEMKAAAQALKTGEVSPDLSIVHAVNGLKLCHAEQKSIETGKIVSVK</sequence>
<evidence type="ECO:0000259" key="1">
    <source>
        <dbReference type="Pfam" id="PF01408"/>
    </source>
</evidence>
<protein>
    <submittedName>
        <fullName evidence="2">Glucose--fructose oxidoreductase</fullName>
        <ecNumber evidence="2">1.1.99.28</ecNumber>
    </submittedName>
</protein>
<dbReference type="EMBL" id="SJPG01000001">
    <property type="protein sequence ID" value="TWT63278.1"/>
    <property type="molecule type" value="Genomic_DNA"/>
</dbReference>
<dbReference type="GO" id="GO:0000166">
    <property type="term" value="F:nucleotide binding"/>
    <property type="evidence" value="ECO:0007669"/>
    <property type="project" value="InterPro"/>
</dbReference>
<dbReference type="InterPro" id="IPR000683">
    <property type="entry name" value="Gfo/Idh/MocA-like_OxRdtase_N"/>
</dbReference>
<comment type="caution">
    <text evidence="2">The sequence shown here is derived from an EMBL/GenBank/DDBJ whole genome shotgun (WGS) entry which is preliminary data.</text>
</comment>
<dbReference type="RefSeq" id="WP_146505047.1">
    <property type="nucleotide sequence ID" value="NZ_SJPG01000001.1"/>
</dbReference>
<dbReference type="PANTHER" id="PTHR43377:SF1">
    <property type="entry name" value="BILIVERDIN REDUCTASE A"/>
    <property type="match status" value="1"/>
</dbReference>
<dbReference type="Proteomes" id="UP000316095">
    <property type="component" value="Unassembled WGS sequence"/>
</dbReference>
<keyword evidence="3" id="KW-1185">Reference proteome</keyword>
<dbReference type="OrthoDB" id="9783105at2"/>
<name>A0A5C5XKP8_9PLAN</name>
<dbReference type="SUPFAM" id="SSF51735">
    <property type="entry name" value="NAD(P)-binding Rossmann-fold domains"/>
    <property type="match status" value="1"/>
</dbReference>
<dbReference type="InterPro" id="IPR051450">
    <property type="entry name" value="Gfo/Idh/MocA_Oxidoreductases"/>
</dbReference>
<reference evidence="2 3" key="1">
    <citation type="submission" date="2019-02" db="EMBL/GenBank/DDBJ databases">
        <title>Deep-cultivation of Planctomycetes and their phenomic and genomic characterization uncovers novel biology.</title>
        <authorList>
            <person name="Wiegand S."/>
            <person name="Jogler M."/>
            <person name="Boedeker C."/>
            <person name="Pinto D."/>
            <person name="Vollmers J."/>
            <person name="Rivas-Marin E."/>
            <person name="Kohn T."/>
            <person name="Peeters S.H."/>
            <person name="Heuer A."/>
            <person name="Rast P."/>
            <person name="Oberbeckmann S."/>
            <person name="Bunk B."/>
            <person name="Jeske O."/>
            <person name="Meyerdierks A."/>
            <person name="Storesund J.E."/>
            <person name="Kallscheuer N."/>
            <person name="Luecker S."/>
            <person name="Lage O.M."/>
            <person name="Pohl T."/>
            <person name="Merkel B.J."/>
            <person name="Hornburger P."/>
            <person name="Mueller R.-W."/>
            <person name="Bruemmer F."/>
            <person name="Labrenz M."/>
            <person name="Spormann A.M."/>
            <person name="Op Den Camp H."/>
            <person name="Overmann J."/>
            <person name="Amann R."/>
            <person name="Jetten M.S.M."/>
            <person name="Mascher T."/>
            <person name="Medema M.H."/>
            <person name="Devos D.P."/>
            <person name="Kaster A.-K."/>
            <person name="Ovreas L."/>
            <person name="Rohde M."/>
            <person name="Galperin M.Y."/>
            <person name="Jogler C."/>
        </authorList>
    </citation>
    <scope>NUCLEOTIDE SEQUENCE [LARGE SCALE GENOMIC DNA]</scope>
    <source>
        <strain evidence="2 3">Pan54</strain>
    </source>
</reference>